<feature type="transmembrane region" description="Helical" evidence="1">
    <location>
        <begin position="12"/>
        <end position="31"/>
    </location>
</feature>
<keyword evidence="3" id="KW-1185">Reference proteome</keyword>
<feature type="transmembrane region" description="Helical" evidence="1">
    <location>
        <begin position="57"/>
        <end position="79"/>
    </location>
</feature>
<organism evidence="2 3">
    <name type="scientific">Cellulomonas avistercoris</name>
    <dbReference type="NCBI Taxonomy" id="2762242"/>
    <lineage>
        <taxon>Bacteria</taxon>
        <taxon>Bacillati</taxon>
        <taxon>Actinomycetota</taxon>
        <taxon>Actinomycetes</taxon>
        <taxon>Micrococcales</taxon>
        <taxon>Cellulomonadaceae</taxon>
        <taxon>Cellulomonas</taxon>
    </lineage>
</organism>
<protein>
    <recommendedName>
        <fullName evidence="4">Alkaline shock response membrane anchor protein AmaP</fullName>
    </recommendedName>
</protein>
<dbReference type="EMBL" id="JACSQV010000016">
    <property type="protein sequence ID" value="MBD7919813.1"/>
    <property type="molecule type" value="Genomic_DNA"/>
</dbReference>
<comment type="caution">
    <text evidence="2">The sequence shown here is derived from an EMBL/GenBank/DDBJ whole genome shotgun (WGS) entry which is preliminary data.</text>
</comment>
<keyword evidence="1" id="KW-0472">Membrane</keyword>
<evidence type="ECO:0000313" key="2">
    <source>
        <dbReference type="EMBL" id="MBD7919813.1"/>
    </source>
</evidence>
<keyword evidence="1" id="KW-1133">Transmembrane helix</keyword>
<evidence type="ECO:0008006" key="4">
    <source>
        <dbReference type="Google" id="ProtNLM"/>
    </source>
</evidence>
<dbReference type="RefSeq" id="WP_191784466.1">
    <property type="nucleotide sequence ID" value="NZ_JACSQV010000016.1"/>
</dbReference>
<reference evidence="2 3" key="1">
    <citation type="submission" date="2020-08" db="EMBL/GenBank/DDBJ databases">
        <title>A Genomic Blueprint of the Chicken Gut Microbiome.</title>
        <authorList>
            <person name="Gilroy R."/>
            <person name="Ravi A."/>
            <person name="Getino M."/>
            <person name="Pursley I."/>
            <person name="Horton D.L."/>
            <person name="Alikhan N.-F."/>
            <person name="Baker D."/>
            <person name="Gharbi K."/>
            <person name="Hall N."/>
            <person name="Watson M."/>
            <person name="Adriaenssens E.M."/>
            <person name="Foster-Nyarko E."/>
            <person name="Jarju S."/>
            <person name="Secka A."/>
            <person name="Antonio M."/>
            <person name="Oren A."/>
            <person name="Chaudhuri R."/>
            <person name="La Ragione R.M."/>
            <person name="Hildebrand F."/>
            <person name="Pallen M.J."/>
        </authorList>
    </citation>
    <scope>NUCLEOTIDE SEQUENCE [LARGE SCALE GENOMIC DNA]</scope>
    <source>
        <strain evidence="2 3">Sa3CUA2</strain>
    </source>
</reference>
<gene>
    <name evidence="2" type="ORF">H9657_16195</name>
</gene>
<evidence type="ECO:0000256" key="1">
    <source>
        <dbReference type="SAM" id="Phobius"/>
    </source>
</evidence>
<proteinExistence type="predicted"/>
<keyword evidence="1" id="KW-0812">Transmembrane</keyword>
<dbReference type="Proteomes" id="UP000604241">
    <property type="component" value="Unassembled WGS sequence"/>
</dbReference>
<accession>A0ABR8QHA6</accession>
<evidence type="ECO:0000313" key="3">
    <source>
        <dbReference type="Proteomes" id="UP000604241"/>
    </source>
</evidence>
<name>A0ABR8QHA6_9CELL</name>
<sequence>MSRGLRGLNRVVAFVVGLALLVVGVGAVLWWTGTLGDVWAATPAALDPGRVREVTDAGWFGAVATASGAVLALLALWWLAAHLTTPRAGTLTLPGSEPAGRLTLDPGALAGHVAEQARRLPGVVGARTVVDRERGRHVLVSTLQVDPGTDLPTLADQVAALVTEARDVAGIHGLAARTRLAVRRRARSRRRVR</sequence>